<keyword evidence="1" id="KW-0805">Transcription regulation</keyword>
<evidence type="ECO:0000256" key="1">
    <source>
        <dbReference type="ARBA" id="ARBA00023015"/>
    </source>
</evidence>
<dbReference type="GO" id="GO:0003700">
    <property type="term" value="F:DNA-binding transcription factor activity"/>
    <property type="evidence" value="ECO:0007669"/>
    <property type="project" value="InterPro"/>
</dbReference>
<feature type="domain" description="HTH gntR-type" evidence="5">
    <location>
        <begin position="41"/>
        <end position="99"/>
    </location>
</feature>
<dbReference type="PANTHER" id="PTHR43537">
    <property type="entry name" value="TRANSCRIPTIONAL REGULATOR, GNTR FAMILY"/>
    <property type="match status" value="1"/>
</dbReference>
<feature type="compositionally biased region" description="Basic and acidic residues" evidence="4">
    <location>
        <begin position="1"/>
        <end position="11"/>
    </location>
</feature>
<dbReference type="SMART" id="SM00345">
    <property type="entry name" value="HTH_GNTR"/>
    <property type="match status" value="1"/>
</dbReference>
<dbReference type="RefSeq" id="WP_183399922.1">
    <property type="nucleotide sequence ID" value="NZ_JACIDS010000004.1"/>
</dbReference>
<feature type="region of interest" description="Disordered" evidence="4">
    <location>
        <begin position="1"/>
        <end position="33"/>
    </location>
</feature>
<dbReference type="Gene3D" id="1.20.120.530">
    <property type="entry name" value="GntR ligand-binding domain-like"/>
    <property type="match status" value="1"/>
</dbReference>
<dbReference type="InterPro" id="IPR036390">
    <property type="entry name" value="WH_DNA-bd_sf"/>
</dbReference>
<accession>A0A840APR3</accession>
<dbReference type="SUPFAM" id="SSF48008">
    <property type="entry name" value="GntR ligand-binding domain-like"/>
    <property type="match status" value="1"/>
</dbReference>
<feature type="domain" description="GntR C-terminal" evidence="6">
    <location>
        <begin position="109"/>
        <end position="238"/>
    </location>
</feature>
<dbReference type="Proteomes" id="UP000553963">
    <property type="component" value="Unassembled WGS sequence"/>
</dbReference>
<dbReference type="InterPro" id="IPR008920">
    <property type="entry name" value="TF_FadR/GntR_C"/>
</dbReference>
<comment type="caution">
    <text evidence="7">The sequence shown here is derived from an EMBL/GenBank/DDBJ whole genome shotgun (WGS) entry which is preliminary data.</text>
</comment>
<proteinExistence type="predicted"/>
<keyword evidence="2 7" id="KW-0238">DNA-binding</keyword>
<sequence>MPQKRSDRSDWAELQDAGVAAPRESGDREGDGGAVSLSEVAYGRILELLFARGLPAGASVSQNDLVRLVGVPVAPLRDALRVLQTEGLLTIHPRSGIRFVKADFEFAKNTYQFRSILERPAVRAYAEAGALAAMEALSARHERAIEALQRDGFSLDIVRELVKLDEILHFEIIAALGNPLVESTYRRVHNYLQLIRLDRTLTAPLALRTLREHLDLLTACMARDADAAEAALQAHFGNALQRTIGIF</sequence>
<reference evidence="7 8" key="1">
    <citation type="submission" date="2020-08" db="EMBL/GenBank/DDBJ databases">
        <title>Genomic Encyclopedia of Type Strains, Phase IV (KMG-IV): sequencing the most valuable type-strain genomes for metagenomic binning, comparative biology and taxonomic classification.</title>
        <authorList>
            <person name="Goeker M."/>
        </authorList>
    </citation>
    <scope>NUCLEOTIDE SEQUENCE [LARGE SCALE GENOMIC DNA]</scope>
    <source>
        <strain evidence="7 8">DSM 25966</strain>
    </source>
</reference>
<dbReference type="PANTHER" id="PTHR43537:SF45">
    <property type="entry name" value="GNTR FAMILY REGULATORY PROTEIN"/>
    <property type="match status" value="1"/>
</dbReference>
<evidence type="ECO:0000256" key="2">
    <source>
        <dbReference type="ARBA" id="ARBA00023125"/>
    </source>
</evidence>
<dbReference type="SMART" id="SM00895">
    <property type="entry name" value="FCD"/>
    <property type="match status" value="1"/>
</dbReference>
<dbReference type="EMBL" id="JACIDS010000004">
    <property type="protein sequence ID" value="MBB3932269.1"/>
    <property type="molecule type" value="Genomic_DNA"/>
</dbReference>
<keyword evidence="8" id="KW-1185">Reference proteome</keyword>
<evidence type="ECO:0000259" key="6">
    <source>
        <dbReference type="SMART" id="SM00895"/>
    </source>
</evidence>
<dbReference type="GO" id="GO:0003677">
    <property type="term" value="F:DNA binding"/>
    <property type="evidence" value="ECO:0007669"/>
    <property type="project" value="UniProtKB-KW"/>
</dbReference>
<dbReference type="InterPro" id="IPR011711">
    <property type="entry name" value="GntR_C"/>
</dbReference>
<dbReference type="InterPro" id="IPR036388">
    <property type="entry name" value="WH-like_DNA-bd_sf"/>
</dbReference>
<evidence type="ECO:0000313" key="8">
    <source>
        <dbReference type="Proteomes" id="UP000553963"/>
    </source>
</evidence>
<dbReference type="AlphaFoldDB" id="A0A840APR3"/>
<evidence type="ECO:0000256" key="3">
    <source>
        <dbReference type="ARBA" id="ARBA00023163"/>
    </source>
</evidence>
<dbReference type="Pfam" id="PF00392">
    <property type="entry name" value="GntR"/>
    <property type="match status" value="1"/>
</dbReference>
<gene>
    <name evidence="7" type="ORF">GGR25_003327</name>
</gene>
<keyword evidence="3" id="KW-0804">Transcription</keyword>
<dbReference type="Gene3D" id="1.10.10.10">
    <property type="entry name" value="Winged helix-like DNA-binding domain superfamily/Winged helix DNA-binding domain"/>
    <property type="match status" value="1"/>
</dbReference>
<protein>
    <submittedName>
        <fullName evidence="7">DNA-binding GntR family transcriptional regulator</fullName>
    </submittedName>
</protein>
<dbReference type="InterPro" id="IPR000524">
    <property type="entry name" value="Tscrpt_reg_HTH_GntR"/>
</dbReference>
<name>A0A840APR3_9HYPH</name>
<organism evidence="7 8">
    <name type="scientific">Kaistia hirudinis</name>
    <dbReference type="NCBI Taxonomy" id="1293440"/>
    <lineage>
        <taxon>Bacteria</taxon>
        <taxon>Pseudomonadati</taxon>
        <taxon>Pseudomonadota</taxon>
        <taxon>Alphaproteobacteria</taxon>
        <taxon>Hyphomicrobiales</taxon>
        <taxon>Kaistiaceae</taxon>
        <taxon>Kaistia</taxon>
    </lineage>
</organism>
<dbReference type="SUPFAM" id="SSF46785">
    <property type="entry name" value="Winged helix' DNA-binding domain"/>
    <property type="match status" value="1"/>
</dbReference>
<evidence type="ECO:0000256" key="4">
    <source>
        <dbReference type="SAM" id="MobiDB-lite"/>
    </source>
</evidence>
<evidence type="ECO:0000313" key="7">
    <source>
        <dbReference type="EMBL" id="MBB3932269.1"/>
    </source>
</evidence>
<dbReference type="Pfam" id="PF07729">
    <property type="entry name" value="FCD"/>
    <property type="match status" value="1"/>
</dbReference>
<evidence type="ECO:0000259" key="5">
    <source>
        <dbReference type="SMART" id="SM00345"/>
    </source>
</evidence>